<dbReference type="Pfam" id="PF18310">
    <property type="entry name" value="DUF5605"/>
    <property type="match status" value="1"/>
</dbReference>
<evidence type="ECO:0000259" key="1">
    <source>
        <dbReference type="Pfam" id="PF18310"/>
    </source>
</evidence>
<evidence type="ECO:0000313" key="3">
    <source>
        <dbReference type="Proteomes" id="UP001299220"/>
    </source>
</evidence>
<dbReference type="InterPro" id="IPR041239">
    <property type="entry name" value="DUF5605"/>
</dbReference>
<sequence length="30" mass="3273">MTVTDAGVHSGKFRIALPGKPYMAIRITKL</sequence>
<evidence type="ECO:0000313" key="2">
    <source>
        <dbReference type="EMBL" id="MCF2653302.1"/>
    </source>
</evidence>
<protein>
    <submittedName>
        <fullName evidence="2">DUF5605 domain-containing protein</fullName>
    </submittedName>
</protein>
<comment type="caution">
    <text evidence="2">The sequence shown here is derived from an EMBL/GenBank/DDBJ whole genome shotgun (WGS) entry which is preliminary data.</text>
</comment>
<gene>
    <name evidence="2" type="ORF">JQM67_11890</name>
</gene>
<feature type="domain" description="DUF5605" evidence="1">
    <location>
        <begin position="1"/>
        <end position="28"/>
    </location>
</feature>
<keyword evidence="3" id="KW-1185">Reference proteome</keyword>
<dbReference type="Proteomes" id="UP001299220">
    <property type="component" value="Unassembled WGS sequence"/>
</dbReference>
<reference evidence="2 3" key="1">
    <citation type="submission" date="2020-12" db="EMBL/GenBank/DDBJ databases">
        <title>Whole genome sequences of gut porcine anaerobes.</title>
        <authorList>
            <person name="Kubasova T."/>
            <person name="Jahodarova E."/>
            <person name="Rychlik I."/>
        </authorList>
    </citation>
    <scope>NUCLEOTIDE SEQUENCE [LARGE SCALE GENOMIC DNA]</scope>
    <source>
        <strain evidence="2 3">An867</strain>
    </source>
</reference>
<accession>A0ABS9CQ85</accession>
<organism evidence="2 3">
    <name type="scientific">Anaeromassilibacillus senegalensis</name>
    <dbReference type="NCBI Taxonomy" id="1673717"/>
    <lineage>
        <taxon>Bacteria</taxon>
        <taxon>Bacillati</taxon>
        <taxon>Bacillota</taxon>
        <taxon>Clostridia</taxon>
        <taxon>Eubacteriales</taxon>
        <taxon>Acutalibacteraceae</taxon>
        <taxon>Anaeromassilibacillus</taxon>
    </lineage>
</organism>
<proteinExistence type="predicted"/>
<dbReference type="EMBL" id="JAFBIT010000004">
    <property type="protein sequence ID" value="MCF2653302.1"/>
    <property type="molecule type" value="Genomic_DNA"/>
</dbReference>
<name>A0ABS9CQ85_9FIRM</name>
<dbReference type="RefSeq" id="WP_235324337.1">
    <property type="nucleotide sequence ID" value="NZ_JAFBIT010000004.1"/>
</dbReference>
<dbReference type="Gene3D" id="2.60.40.3950">
    <property type="match status" value="1"/>
</dbReference>